<dbReference type="Gene3D" id="3.80.10.10">
    <property type="entry name" value="Ribonuclease Inhibitor"/>
    <property type="match status" value="1"/>
</dbReference>
<dbReference type="InterPro" id="IPR032675">
    <property type="entry name" value="LRR_dom_sf"/>
</dbReference>
<keyword evidence="3" id="KW-0812">Transmembrane</keyword>
<keyword evidence="3" id="KW-0472">Membrane</keyword>
<keyword evidence="1" id="KW-0433">Leucine-rich repeat</keyword>
<name>A0ABR7MV21_9FIRM</name>
<dbReference type="Proteomes" id="UP000637513">
    <property type="component" value="Unassembled WGS sequence"/>
</dbReference>
<keyword evidence="5" id="KW-1185">Reference proteome</keyword>
<evidence type="ECO:0000256" key="1">
    <source>
        <dbReference type="ARBA" id="ARBA00022614"/>
    </source>
</evidence>
<dbReference type="PROSITE" id="PS51450">
    <property type="entry name" value="LRR"/>
    <property type="match status" value="3"/>
</dbReference>
<dbReference type="PANTHER" id="PTHR46759:SF1">
    <property type="entry name" value="LEUCINE-RICH REPEAT-CONTAINING PROTEIN 72"/>
    <property type="match status" value="1"/>
</dbReference>
<keyword evidence="2" id="KW-0677">Repeat</keyword>
<evidence type="ECO:0000313" key="4">
    <source>
        <dbReference type="EMBL" id="MBC8557640.1"/>
    </source>
</evidence>
<accession>A0ABR7MV21</accession>
<sequence>MAKTLTTQSLDLSAFSSKLAEQYTVEHIISTQSSELVLQIRSKSDAEDYVLQIYSFSYPLLRQAKKMQSNHPDMLLLHENGLLILLSPSFIELLPKEQPKRNAFLHSKYLPYVAFLFCSCLFLYSIHDALRKKNANTAIAKHSIISAFSGSQNKKKTATGSALSNQTNVFLASSPSSIIVSPPDNSPAAGFPATVPGNFLDLQKQGLTNVSLKRKLKQNQDITILAASYNQITSCKEIAPLSNVKELYLNTNKITSIQSLSACQNLSILVLSDNKLQDIGALQALSDLTILDLSDNPKITKIHCLSSLTKLQFLLLQNTGCSRKEISYLQKKLPLCTIFY</sequence>
<keyword evidence="3" id="KW-1133">Transmembrane helix</keyword>
<reference evidence="4 5" key="1">
    <citation type="submission" date="2020-08" db="EMBL/GenBank/DDBJ databases">
        <title>Genome public.</title>
        <authorList>
            <person name="Liu C."/>
            <person name="Sun Q."/>
        </authorList>
    </citation>
    <scope>NUCLEOTIDE SEQUENCE [LARGE SCALE GENOMIC DNA]</scope>
    <source>
        <strain evidence="4 5">BX3</strain>
    </source>
</reference>
<dbReference type="SMART" id="SM00365">
    <property type="entry name" value="LRR_SD22"/>
    <property type="match status" value="3"/>
</dbReference>
<feature type="transmembrane region" description="Helical" evidence="3">
    <location>
        <begin position="75"/>
        <end position="94"/>
    </location>
</feature>
<gene>
    <name evidence="4" type="ORF">H8700_07950</name>
</gene>
<dbReference type="EMBL" id="JACRSW010000030">
    <property type="protein sequence ID" value="MBC8557640.1"/>
    <property type="molecule type" value="Genomic_DNA"/>
</dbReference>
<organism evidence="4 5">
    <name type="scientific">Jutongia hominis</name>
    <dbReference type="NCBI Taxonomy" id="2763664"/>
    <lineage>
        <taxon>Bacteria</taxon>
        <taxon>Bacillati</taxon>
        <taxon>Bacillota</taxon>
        <taxon>Clostridia</taxon>
        <taxon>Lachnospirales</taxon>
        <taxon>Lachnospiraceae</taxon>
        <taxon>Jutongia</taxon>
    </lineage>
</organism>
<proteinExistence type="predicted"/>
<evidence type="ECO:0000256" key="3">
    <source>
        <dbReference type="SAM" id="Phobius"/>
    </source>
</evidence>
<dbReference type="InterPro" id="IPR001611">
    <property type="entry name" value="Leu-rich_rpt"/>
</dbReference>
<protein>
    <submittedName>
        <fullName evidence="4">Leucine-rich repeat domain-containing protein</fullName>
    </submittedName>
</protein>
<feature type="transmembrane region" description="Helical" evidence="3">
    <location>
        <begin position="109"/>
        <end position="126"/>
    </location>
</feature>
<dbReference type="SUPFAM" id="SSF52058">
    <property type="entry name" value="L domain-like"/>
    <property type="match status" value="1"/>
</dbReference>
<dbReference type="InterPro" id="IPR025875">
    <property type="entry name" value="Leu-rich_rpt_4"/>
</dbReference>
<dbReference type="Pfam" id="PF12799">
    <property type="entry name" value="LRR_4"/>
    <property type="match status" value="1"/>
</dbReference>
<dbReference type="PANTHER" id="PTHR46759">
    <property type="entry name" value="LEUCINE-RICH REPEAT-CONTAINING PROTEIN 72"/>
    <property type="match status" value="1"/>
</dbReference>
<evidence type="ECO:0000313" key="5">
    <source>
        <dbReference type="Proteomes" id="UP000637513"/>
    </source>
</evidence>
<comment type="caution">
    <text evidence="4">The sequence shown here is derived from an EMBL/GenBank/DDBJ whole genome shotgun (WGS) entry which is preliminary data.</text>
</comment>
<evidence type="ECO:0000256" key="2">
    <source>
        <dbReference type="ARBA" id="ARBA00022737"/>
    </source>
</evidence>
<dbReference type="InterPro" id="IPR042655">
    <property type="entry name" value="LRC72"/>
</dbReference>